<dbReference type="EC" id="5.3.1.16" evidence="5 12"/>
<gene>
    <name evidence="12" type="primary">hisA</name>
    <name evidence="15" type="ORF">AALO17_16930</name>
</gene>
<evidence type="ECO:0000256" key="13">
    <source>
        <dbReference type="RuleBase" id="RU003657"/>
    </source>
</evidence>
<dbReference type="HAMAP" id="MF_01014">
    <property type="entry name" value="HisA"/>
    <property type="match status" value="1"/>
</dbReference>
<accession>A0A140DW00</accession>
<comment type="similarity">
    <text evidence="4 12 13">Belongs to the HisA/HisF family.</text>
</comment>
<dbReference type="GO" id="GO:0000105">
    <property type="term" value="P:L-histidine biosynthetic process"/>
    <property type="evidence" value="ECO:0007669"/>
    <property type="project" value="UniProtKB-UniRule"/>
</dbReference>
<feature type="active site" description="Proton donor" evidence="12">
    <location>
        <position position="131"/>
    </location>
</feature>
<dbReference type="InterPro" id="IPR023016">
    <property type="entry name" value="HisA/PriA"/>
</dbReference>
<dbReference type="FunFam" id="3.20.20.70:FF:000009">
    <property type="entry name" value="1-(5-phosphoribosyl)-5-[(5-phosphoribosylamino)methylideneamino] imidazole-4-carboxamide isomerase"/>
    <property type="match status" value="1"/>
</dbReference>
<evidence type="ECO:0000256" key="5">
    <source>
        <dbReference type="ARBA" id="ARBA00012550"/>
    </source>
</evidence>
<keyword evidence="8 12" id="KW-0028">Amino-acid biosynthesis</keyword>
<dbReference type="Gene3D" id="3.20.20.70">
    <property type="entry name" value="Aldolase class I"/>
    <property type="match status" value="1"/>
</dbReference>
<dbReference type="OrthoDB" id="9807749at2"/>
<evidence type="ECO:0000256" key="8">
    <source>
        <dbReference type="ARBA" id="ARBA00022605"/>
    </source>
</evidence>
<dbReference type="InterPro" id="IPR011060">
    <property type="entry name" value="RibuloseP-bd_barrel"/>
</dbReference>
<keyword evidence="10 12" id="KW-0413">Isomerase</keyword>
<dbReference type="PANTHER" id="PTHR43090:SF2">
    <property type="entry name" value="1-(5-PHOSPHORIBOSYL)-5-[(5-PHOSPHORIBOSYLAMINO)METHYLIDENEAMINO] IMIDAZOLE-4-CARBOXAMIDE ISOMERASE"/>
    <property type="match status" value="1"/>
</dbReference>
<evidence type="ECO:0000256" key="7">
    <source>
        <dbReference type="ARBA" id="ARBA00022490"/>
    </source>
</evidence>
<dbReference type="Proteomes" id="UP000069771">
    <property type="component" value="Chromosome"/>
</dbReference>
<dbReference type="GO" id="GO:0003949">
    <property type="term" value="F:1-(5-phosphoribosyl)-5-[(5-phosphoribosylamino)methylideneamino]imidazole-4-carboxamide isomerase activity"/>
    <property type="evidence" value="ECO:0007669"/>
    <property type="project" value="UniProtKB-UniRule"/>
</dbReference>
<comment type="pathway">
    <text evidence="3 12 14">Amino-acid biosynthesis; L-histidine biosynthesis; L-histidine from 5-phospho-alpha-D-ribose 1-diphosphate: step 4/9.</text>
</comment>
<evidence type="ECO:0000313" key="15">
    <source>
        <dbReference type="EMBL" id="AMK54827.1"/>
    </source>
</evidence>
<dbReference type="InterPro" id="IPR013785">
    <property type="entry name" value="Aldolase_TIM"/>
</dbReference>
<evidence type="ECO:0000256" key="9">
    <source>
        <dbReference type="ARBA" id="ARBA00023102"/>
    </source>
</evidence>
<organism evidence="15 16">
    <name type="scientific">Faecalibaculum rodentium</name>
    <dbReference type="NCBI Taxonomy" id="1702221"/>
    <lineage>
        <taxon>Bacteria</taxon>
        <taxon>Bacillati</taxon>
        <taxon>Bacillota</taxon>
        <taxon>Erysipelotrichia</taxon>
        <taxon>Erysipelotrichales</taxon>
        <taxon>Erysipelotrichaceae</taxon>
        <taxon>Faecalibaculum</taxon>
    </lineage>
</organism>
<keyword evidence="16" id="KW-1185">Reference proteome</keyword>
<dbReference type="PATRIC" id="fig|1702221.3.peg.1649"/>
<keyword evidence="7 12" id="KW-0963">Cytoplasm</keyword>
<dbReference type="PANTHER" id="PTHR43090">
    <property type="entry name" value="1-(5-PHOSPHORIBOSYL)-5-[(5-PHOSPHORIBOSYLAMINO)METHYLIDENEAMINO] IMIDAZOLE-4-CARBOXAMIDE ISOMERASE"/>
    <property type="match status" value="1"/>
</dbReference>
<dbReference type="Pfam" id="PF00977">
    <property type="entry name" value="His_biosynth"/>
    <property type="match status" value="1"/>
</dbReference>
<dbReference type="InterPro" id="IPR006062">
    <property type="entry name" value="His_biosynth"/>
</dbReference>
<protein>
    <recommendedName>
        <fullName evidence="6 12">1-(5-phosphoribosyl)-5-[(5-phosphoribosylamino)methylideneamino] imidazole-4-carboxamide isomerase</fullName>
        <ecNumber evidence="5 12">5.3.1.16</ecNumber>
    </recommendedName>
    <alternativeName>
        <fullName evidence="11 12">Phosphoribosylformimino-5-aminoimidazole carboxamide ribotide isomerase</fullName>
    </alternativeName>
</protein>
<evidence type="ECO:0000256" key="6">
    <source>
        <dbReference type="ARBA" id="ARBA00018464"/>
    </source>
</evidence>
<dbReference type="GO" id="GO:0005737">
    <property type="term" value="C:cytoplasm"/>
    <property type="evidence" value="ECO:0007669"/>
    <property type="project" value="UniProtKB-SubCell"/>
</dbReference>
<evidence type="ECO:0000256" key="4">
    <source>
        <dbReference type="ARBA" id="ARBA00009667"/>
    </source>
</evidence>
<proteinExistence type="inferred from homology"/>
<evidence type="ECO:0000256" key="14">
    <source>
        <dbReference type="RuleBase" id="RU003658"/>
    </source>
</evidence>
<evidence type="ECO:0000256" key="12">
    <source>
        <dbReference type="HAMAP-Rule" id="MF_01014"/>
    </source>
</evidence>
<evidence type="ECO:0000256" key="11">
    <source>
        <dbReference type="ARBA" id="ARBA00030547"/>
    </source>
</evidence>
<dbReference type="GO" id="GO:0000162">
    <property type="term" value="P:L-tryptophan biosynthetic process"/>
    <property type="evidence" value="ECO:0007669"/>
    <property type="project" value="TreeGrafter"/>
</dbReference>
<keyword evidence="9 12" id="KW-0368">Histidine biosynthesis</keyword>
<dbReference type="NCBIfam" id="TIGR00007">
    <property type="entry name" value="1-(5-phosphoribosyl)-5-[(5-phosphoribosylamino)methylideneamino]imidazole-4-carboxamide isomerase"/>
    <property type="match status" value="1"/>
</dbReference>
<reference evidence="15 16" key="1">
    <citation type="journal article" date="2016" name="Gut Pathog.">
        <title>Whole genome sequencing of "Faecalibaculum rodentium" ALO17, isolated from C57BL/6J laboratory mouse feces.</title>
        <authorList>
            <person name="Lim S."/>
            <person name="Chang D.H."/>
            <person name="Ahn S."/>
            <person name="Kim B.C."/>
        </authorList>
    </citation>
    <scope>NUCLEOTIDE SEQUENCE [LARGE SCALE GENOMIC DNA]</scope>
    <source>
        <strain evidence="15 16">Alo17</strain>
    </source>
</reference>
<dbReference type="InterPro" id="IPR044524">
    <property type="entry name" value="Isoase_HisA-like"/>
</dbReference>
<evidence type="ECO:0000256" key="2">
    <source>
        <dbReference type="ARBA" id="ARBA00004496"/>
    </source>
</evidence>
<dbReference type="RefSeq" id="WP_067557719.1">
    <property type="nucleotide sequence ID" value="NZ_CAMTBT010000017.1"/>
</dbReference>
<evidence type="ECO:0000313" key="16">
    <source>
        <dbReference type="Proteomes" id="UP000069771"/>
    </source>
</evidence>
<evidence type="ECO:0000256" key="1">
    <source>
        <dbReference type="ARBA" id="ARBA00000901"/>
    </source>
</evidence>
<comment type="subcellular location">
    <subcellularLocation>
        <location evidence="2 12 14">Cytoplasm</location>
    </subcellularLocation>
</comment>
<dbReference type="STRING" id="1702221.AALO17_16930"/>
<evidence type="ECO:0000256" key="3">
    <source>
        <dbReference type="ARBA" id="ARBA00005133"/>
    </source>
</evidence>
<evidence type="ECO:0000256" key="10">
    <source>
        <dbReference type="ARBA" id="ARBA00023235"/>
    </source>
</evidence>
<name>A0A140DW00_9FIRM</name>
<sequence>MIILPAIDILNGNPVRMYQGDYAKAESVGDGADVKTLAKRFAEKGADYIHLVDLNGAKDGGRINGELICEVANAVDVPVEVGGGIRTMEDIDYYLTHGVNRVILGTKAISDPNFLRSAVNKYGDRIVVGLDCKDGYVCTTGWTQTSNLYYTEFARVLERLGVKTIIFTDISRDGTLSGPNLEMLDHLKKAVNLDIVASGGVRDLGNIESLKNLGLYGAVTGKSLYAGTLDLEEALKTAKDAE</sequence>
<dbReference type="CDD" id="cd04732">
    <property type="entry name" value="HisA"/>
    <property type="match status" value="1"/>
</dbReference>
<dbReference type="GeneID" id="78478354"/>
<dbReference type="SUPFAM" id="SSF51366">
    <property type="entry name" value="Ribulose-phoshate binding barrel"/>
    <property type="match status" value="1"/>
</dbReference>
<comment type="catalytic activity">
    <reaction evidence="1 12 14">
        <text>1-(5-phospho-beta-D-ribosyl)-5-[(5-phospho-beta-D-ribosylamino)methylideneamino]imidazole-4-carboxamide = 5-[(5-phospho-1-deoxy-D-ribulos-1-ylimino)methylamino]-1-(5-phospho-beta-D-ribosyl)imidazole-4-carboxamide</text>
        <dbReference type="Rhea" id="RHEA:15469"/>
        <dbReference type="ChEBI" id="CHEBI:58435"/>
        <dbReference type="ChEBI" id="CHEBI:58525"/>
        <dbReference type="EC" id="5.3.1.16"/>
    </reaction>
</comment>
<dbReference type="InterPro" id="IPR006063">
    <property type="entry name" value="HisA_bact_arch"/>
</dbReference>
<dbReference type="EMBL" id="CP011391">
    <property type="protein sequence ID" value="AMK54827.1"/>
    <property type="molecule type" value="Genomic_DNA"/>
</dbReference>
<dbReference type="AlphaFoldDB" id="A0A140DW00"/>
<dbReference type="KEGG" id="fro:AALO17_16930"/>
<dbReference type="UniPathway" id="UPA00031">
    <property type="reaction ID" value="UER00009"/>
</dbReference>
<feature type="active site" description="Proton acceptor" evidence="12">
    <location>
        <position position="8"/>
    </location>
</feature>